<dbReference type="Gene3D" id="2.30.110.10">
    <property type="entry name" value="Electron Transport, Fmn-binding Protein, Chain A"/>
    <property type="match status" value="1"/>
</dbReference>
<dbReference type="OrthoDB" id="5293996at2"/>
<dbReference type="SMART" id="SM00903">
    <property type="entry name" value="Flavin_Reduct"/>
    <property type="match status" value="1"/>
</dbReference>
<keyword evidence="2" id="KW-0285">Flavoprotein</keyword>
<proteinExistence type="inferred from homology"/>
<dbReference type="GO" id="GO:0010181">
    <property type="term" value="F:FMN binding"/>
    <property type="evidence" value="ECO:0007669"/>
    <property type="project" value="InterPro"/>
</dbReference>
<dbReference type="PANTHER" id="PTHR33798:SF5">
    <property type="entry name" value="FLAVIN REDUCTASE LIKE DOMAIN-CONTAINING PROTEIN"/>
    <property type="match status" value="1"/>
</dbReference>
<evidence type="ECO:0000256" key="4">
    <source>
        <dbReference type="ARBA" id="ARBA00038054"/>
    </source>
</evidence>
<name>A0A0A5HTP8_PHOS4</name>
<dbReference type="RefSeq" id="WP_038193394.1">
    <property type="nucleotide sequence ID" value="NZ_JRWP01000062.1"/>
</dbReference>
<comment type="similarity">
    <text evidence="4">Belongs to the flavoredoxin family.</text>
</comment>
<dbReference type="InterPro" id="IPR002563">
    <property type="entry name" value="Flavin_Rdtase-like_dom"/>
</dbReference>
<organism evidence="6 7">
    <name type="scientific">Photobacterium sp. (strain ATCC 43367)</name>
    <dbReference type="NCBI Taxonomy" id="379097"/>
    <lineage>
        <taxon>Bacteria</taxon>
        <taxon>Pseudomonadati</taxon>
        <taxon>Pseudomonadota</taxon>
        <taxon>Gammaproteobacteria</taxon>
        <taxon>Vibrionales</taxon>
        <taxon>Vibrionaceae</taxon>
        <taxon>Vibrio</taxon>
        <taxon>Vibrio oreintalis group</taxon>
    </lineage>
</organism>
<dbReference type="Proteomes" id="UP000030451">
    <property type="component" value="Unassembled WGS sequence"/>
</dbReference>
<dbReference type="STRING" id="379097.SE23_03540"/>
<keyword evidence="3" id="KW-0288">FMN</keyword>
<comment type="cofactor">
    <cofactor evidence="1">
        <name>FMN</name>
        <dbReference type="ChEBI" id="CHEBI:58210"/>
    </cofactor>
</comment>
<dbReference type="PANTHER" id="PTHR33798">
    <property type="entry name" value="FLAVOPROTEIN OXYGENASE"/>
    <property type="match status" value="1"/>
</dbReference>
<reference evidence="6 7" key="1">
    <citation type="submission" date="2014-10" db="EMBL/GenBank/DDBJ databases">
        <title>Genome sequencing of Vibrio sinaloensis T08.</title>
        <authorList>
            <person name="Chan K.-G."/>
            <person name="Mohamad N.I."/>
        </authorList>
    </citation>
    <scope>NUCLEOTIDE SEQUENCE [LARGE SCALE GENOMIC DNA]</scope>
    <source>
        <strain evidence="6 7">T08</strain>
    </source>
</reference>
<evidence type="ECO:0000313" key="7">
    <source>
        <dbReference type="Proteomes" id="UP000030451"/>
    </source>
</evidence>
<evidence type="ECO:0000256" key="2">
    <source>
        <dbReference type="ARBA" id="ARBA00022630"/>
    </source>
</evidence>
<sequence length="227" mass="25220">MHNKILTRADIEALEKMQRTRLINCLSGYKSANLIGTHDEQGNENVSVVSSVIHMGSNPPLLGFIVRPRKVERHTLDNILSTGSFTINAIALDFAQQAHQTSARYPKEVSEFNAAGLTPHYEDNISAPFVLESPLKMALELREHIIINSNDTEMVIGEVVHVSLPEQVIMPDGYVDLEALDLVTISGLDSYHVTQRVHRLSYAKPDKALFPLTKEGEPSSWRALAPD</sequence>
<dbReference type="EMBL" id="JRWP01000062">
    <property type="protein sequence ID" value="KGY06864.1"/>
    <property type="molecule type" value="Genomic_DNA"/>
</dbReference>
<feature type="domain" description="Flavin reductase like" evidence="5">
    <location>
        <begin position="26"/>
        <end position="181"/>
    </location>
</feature>
<dbReference type="InterPro" id="IPR012349">
    <property type="entry name" value="Split_barrel_FMN-bd"/>
</dbReference>
<dbReference type="Pfam" id="PF01613">
    <property type="entry name" value="Flavin_Reduct"/>
    <property type="match status" value="1"/>
</dbReference>
<dbReference type="GO" id="GO:0016646">
    <property type="term" value="F:oxidoreductase activity, acting on the CH-NH group of donors, NAD or NADP as acceptor"/>
    <property type="evidence" value="ECO:0007669"/>
    <property type="project" value="UniProtKB-ARBA"/>
</dbReference>
<protein>
    <submittedName>
        <fullName evidence="6">Flavin oxidoreductase</fullName>
    </submittedName>
</protein>
<accession>A0A0A5HTP8</accession>
<evidence type="ECO:0000256" key="1">
    <source>
        <dbReference type="ARBA" id="ARBA00001917"/>
    </source>
</evidence>
<evidence type="ECO:0000256" key="3">
    <source>
        <dbReference type="ARBA" id="ARBA00022643"/>
    </source>
</evidence>
<dbReference type="SUPFAM" id="SSF50475">
    <property type="entry name" value="FMN-binding split barrel"/>
    <property type="match status" value="1"/>
</dbReference>
<comment type="caution">
    <text evidence="6">The sequence shown here is derived from an EMBL/GenBank/DDBJ whole genome shotgun (WGS) entry which is preliminary data.</text>
</comment>
<gene>
    <name evidence="6" type="ORF">NM06_20300</name>
</gene>
<evidence type="ECO:0000259" key="5">
    <source>
        <dbReference type="SMART" id="SM00903"/>
    </source>
</evidence>
<evidence type="ECO:0000313" key="6">
    <source>
        <dbReference type="EMBL" id="KGY06864.1"/>
    </source>
</evidence>
<dbReference type="AlphaFoldDB" id="A0A0A5HTP8"/>